<proteinExistence type="predicted"/>
<evidence type="ECO:0000313" key="2">
    <source>
        <dbReference type="EMBL" id="VWD13351.1"/>
    </source>
</evidence>
<dbReference type="InterPro" id="IPR054191">
    <property type="entry name" value="DUF6896"/>
</dbReference>
<reference evidence="2 3" key="1">
    <citation type="submission" date="2019-09" db="EMBL/GenBank/DDBJ databases">
        <authorList>
            <person name="Depoorter E."/>
        </authorList>
    </citation>
    <scope>NUCLEOTIDE SEQUENCE [LARGE SCALE GENOMIC DNA]</scope>
    <source>
        <strain evidence="2">R-18112</strain>
    </source>
</reference>
<evidence type="ECO:0000259" key="1">
    <source>
        <dbReference type="Pfam" id="PF21837"/>
    </source>
</evidence>
<sequence>MPLLIHESFSNLLHEYVALQSILQDELIKSHAAVKDWVYLTDLPRHGCVTASGVTWNYSRHGLGVRFEGENSIIVEIHNHILEKNIVDAYRISEYVASKYEMEDEPDLFSECEESLKDAERMGVVVKSGFDQRIWRLA</sequence>
<evidence type="ECO:0000313" key="3">
    <source>
        <dbReference type="Proteomes" id="UP000494274"/>
    </source>
</evidence>
<organism evidence="2 3">
    <name type="scientific">Burkholderia lata (strain ATCC 17760 / DSM 23089 / LMG 22485 / NCIMB 9086 / R18194 / 383)</name>
    <dbReference type="NCBI Taxonomy" id="482957"/>
    <lineage>
        <taxon>Bacteria</taxon>
        <taxon>Pseudomonadati</taxon>
        <taxon>Pseudomonadota</taxon>
        <taxon>Betaproteobacteria</taxon>
        <taxon>Burkholderiales</taxon>
        <taxon>Burkholderiaceae</taxon>
        <taxon>Burkholderia</taxon>
        <taxon>Burkholderia cepacia complex</taxon>
    </lineage>
</organism>
<dbReference type="AlphaFoldDB" id="A0A6P2XTN7"/>
<dbReference type="Pfam" id="PF21837">
    <property type="entry name" value="DUF6896"/>
    <property type="match status" value="1"/>
</dbReference>
<name>A0A6P2XTN7_BURL3</name>
<protein>
    <recommendedName>
        <fullName evidence="1">DUF6896 domain-containing protein</fullName>
    </recommendedName>
</protein>
<accession>A0A6P2XTN7</accession>
<feature type="domain" description="DUF6896" evidence="1">
    <location>
        <begin position="10"/>
        <end position="135"/>
    </location>
</feature>
<gene>
    <name evidence="2" type="ORF">BLA18112_04820</name>
</gene>
<dbReference type="EMBL" id="CABVQI010000016">
    <property type="protein sequence ID" value="VWD13351.1"/>
    <property type="molecule type" value="Genomic_DNA"/>
</dbReference>
<dbReference type="Proteomes" id="UP000494274">
    <property type="component" value="Unassembled WGS sequence"/>
</dbReference>
<dbReference type="RefSeq" id="WP_175045607.1">
    <property type="nucleotide sequence ID" value="NZ_CABVQI010000016.1"/>
</dbReference>